<evidence type="ECO:0000313" key="5">
    <source>
        <dbReference type="Proteomes" id="UP001207337"/>
    </source>
</evidence>
<dbReference type="PANTHER" id="PTHR11731">
    <property type="entry name" value="PROTEASE FAMILY S9B,C DIPEPTIDYL-PEPTIDASE IV-RELATED"/>
    <property type="match status" value="1"/>
</dbReference>
<dbReference type="InterPro" id="IPR001375">
    <property type="entry name" value="Peptidase_S9_cat"/>
</dbReference>
<dbReference type="InterPro" id="IPR002469">
    <property type="entry name" value="Peptidase_S9B_N"/>
</dbReference>
<organism evidence="4 5">
    <name type="scientific">Fodinibius salicampi</name>
    <dbReference type="NCBI Taxonomy" id="1920655"/>
    <lineage>
        <taxon>Bacteria</taxon>
        <taxon>Pseudomonadati</taxon>
        <taxon>Balneolota</taxon>
        <taxon>Balneolia</taxon>
        <taxon>Balneolales</taxon>
        <taxon>Balneolaceae</taxon>
        <taxon>Fodinibius</taxon>
    </lineage>
</organism>
<dbReference type="Pfam" id="PF00930">
    <property type="entry name" value="DPPIV_N"/>
    <property type="match status" value="1"/>
</dbReference>
<feature type="domain" description="Dipeptidylpeptidase IV N-terminal" evidence="3">
    <location>
        <begin position="140"/>
        <end position="472"/>
    </location>
</feature>
<dbReference type="Gene3D" id="2.140.10.30">
    <property type="entry name" value="Dipeptidylpeptidase IV, N-terminal domain"/>
    <property type="match status" value="1"/>
</dbReference>
<keyword evidence="1" id="KW-0732">Signal</keyword>
<dbReference type="InterPro" id="IPR029058">
    <property type="entry name" value="AB_hydrolase_fold"/>
</dbReference>
<proteinExistence type="predicted"/>
<dbReference type="RefSeq" id="WP_265786924.1">
    <property type="nucleotide sequence ID" value="NZ_BAABRS010000001.1"/>
</dbReference>
<dbReference type="SUPFAM" id="SSF53474">
    <property type="entry name" value="alpha/beta-Hydrolases"/>
    <property type="match status" value="1"/>
</dbReference>
<accession>A0ABT3PUQ4</accession>
<dbReference type="EMBL" id="JAJNDC010000001">
    <property type="protein sequence ID" value="MCW9711585.1"/>
    <property type="molecule type" value="Genomic_DNA"/>
</dbReference>
<name>A0ABT3PUQ4_9BACT</name>
<dbReference type="InterPro" id="IPR050278">
    <property type="entry name" value="Serine_Prot_S9B/DPPIV"/>
</dbReference>
<evidence type="ECO:0000259" key="3">
    <source>
        <dbReference type="Pfam" id="PF00930"/>
    </source>
</evidence>
<dbReference type="Proteomes" id="UP001207337">
    <property type="component" value="Unassembled WGS sequence"/>
</dbReference>
<feature type="signal peptide" evidence="1">
    <location>
        <begin position="1"/>
        <end position="23"/>
    </location>
</feature>
<reference evidence="4 5" key="1">
    <citation type="submission" date="2021-11" db="EMBL/GenBank/DDBJ databases">
        <title>Aliifidinibius sp. nov., a new bacterium isolated from saline soil.</title>
        <authorList>
            <person name="Galisteo C."/>
            <person name="De La Haba R."/>
            <person name="Sanchez-Porro C."/>
            <person name="Ventosa A."/>
        </authorList>
    </citation>
    <scope>NUCLEOTIDE SEQUENCE [LARGE SCALE GENOMIC DNA]</scope>
    <source>
        <strain evidence="4 5">KACC 190600</strain>
    </source>
</reference>
<dbReference type="PANTHER" id="PTHR11731:SF118">
    <property type="entry name" value="BLR1971 PROTEIN"/>
    <property type="match status" value="1"/>
</dbReference>
<feature type="domain" description="Peptidase S9 prolyl oligopeptidase catalytic" evidence="2">
    <location>
        <begin position="565"/>
        <end position="755"/>
    </location>
</feature>
<gene>
    <name evidence="4" type="ORF">LQ318_01600</name>
</gene>
<dbReference type="Gene3D" id="3.40.50.1820">
    <property type="entry name" value="alpha/beta hydrolase"/>
    <property type="match status" value="1"/>
</dbReference>
<dbReference type="SUPFAM" id="SSF82171">
    <property type="entry name" value="DPP6 N-terminal domain-like"/>
    <property type="match status" value="1"/>
</dbReference>
<comment type="caution">
    <text evidence="4">The sequence shown here is derived from an EMBL/GenBank/DDBJ whole genome shotgun (WGS) entry which is preliminary data.</text>
</comment>
<protein>
    <submittedName>
        <fullName evidence="4">Prolyl oligopeptidase family serine peptidase</fullName>
    </submittedName>
</protein>
<dbReference type="Pfam" id="PF00326">
    <property type="entry name" value="Peptidase_S9"/>
    <property type="match status" value="1"/>
</dbReference>
<sequence length="769" mass="88581">MHRSGKIIIGLVFFGLAALQVQAQDITKEDYQRAEQFLYQNVNELVFRVDVNPHWAEVQRKFWYRVDTRKGEEYFFVDAREEKKQSFFDQEKLAQSLSESFGEKVDPYDLPLSRLEWKPKDESLEFFHKDKKWKVDLGTLDVYELEEEEEGAEWYDQSQLSESPDGKWTVARKDYNLWVKNNETGEEYQLTEDGNKEMIYGASQPWAWKKQEGPNEKEREDLWLNVSWSPNSQKLFANKLDLRKAKLMYLLRFVPDESFRAQSVSYYRALPGEDSVAKQIPYVFDIVNKSRTRIKAGPYDDLIAGSWNWHGDSNDTLYMLIRERGYGSATLLRANAESGAVDTVFREVSDTYVDPGKSESEYLPDTDEFIWLSERDGWNHIYLYDLNTGEVKQQVTRGKFVVYDIEHIDKENRKIFFTAGGREADRDPYLEHLYSVNFDGSDLRLLTPENADHNINFSSGYNYFVDTYSRVDRKSTSVLRRSSDGKVIMKLEEADIKDLLATGWQHPEPFSVKARDGETDIYGVIYRPSNFDPNKEYPVIDGTYSGPQAVRTPKSFAGGYQNSDQPLAELGFIVITVDGLGTAGRSKEFQDYSWKNLGDIGSSDHIKAIKELAEKYTYMDTSRVGIYGHSAGGYDAARAVMKHPDFYKVAVSSAGNHDHRIAKAFWPEIYMDYPEGPHYEEQSNVNLAENLEGHLLLAHGDMDDNVHPTGTIRMADALIKAGKSFDLLIMPNEDHGMSGTDYFTKARWNYFVEHLLGAEPLRHYQIGQD</sequence>
<keyword evidence="5" id="KW-1185">Reference proteome</keyword>
<evidence type="ECO:0000256" key="1">
    <source>
        <dbReference type="SAM" id="SignalP"/>
    </source>
</evidence>
<feature type="chain" id="PRO_5046389287" evidence="1">
    <location>
        <begin position="24"/>
        <end position="769"/>
    </location>
</feature>
<evidence type="ECO:0000313" key="4">
    <source>
        <dbReference type="EMBL" id="MCW9711585.1"/>
    </source>
</evidence>
<evidence type="ECO:0000259" key="2">
    <source>
        <dbReference type="Pfam" id="PF00326"/>
    </source>
</evidence>